<dbReference type="EMBL" id="AP018448">
    <property type="protein sequence ID" value="BBC29184.1"/>
    <property type="molecule type" value="Genomic_DNA"/>
</dbReference>
<dbReference type="Proteomes" id="UP001321542">
    <property type="component" value="Chromosome"/>
</dbReference>
<reference evidence="2 3" key="1">
    <citation type="journal article" date="2010" name="ChemBioChem">
        <title>Cloning and characterization of the biosynthetic gene cluster of 16-membered macrolide antibiotic FD-891: involvement of a dual functional cytochrome P450 monooxygenase catalyzing epoxidation and hydroxylation.</title>
        <authorList>
            <person name="Kudo F."/>
            <person name="Motegi A."/>
            <person name="Mizoue K."/>
            <person name="Eguchi T."/>
        </authorList>
    </citation>
    <scope>NUCLEOTIDE SEQUENCE [LARGE SCALE GENOMIC DNA]</scope>
    <source>
        <strain evidence="2 3">A-8890</strain>
    </source>
</reference>
<reference evidence="2 3" key="2">
    <citation type="journal article" date="2023" name="ChemBioChem">
        <title>Acyltransferase Domain Exchange between Two Independent Type I Polyketide Synthases in the Same Producer Strain of Macrolide Antibiotics.</title>
        <authorList>
            <person name="Kudo F."/>
            <person name="Kishikawa K."/>
            <person name="Tsuboi K."/>
            <person name="Kido T."/>
            <person name="Usui T."/>
            <person name="Hashimoto J."/>
            <person name="Shin-Ya K."/>
            <person name="Miyanaga A."/>
            <person name="Eguchi T."/>
        </authorList>
    </citation>
    <scope>NUCLEOTIDE SEQUENCE [LARGE SCALE GENOMIC DNA]</scope>
    <source>
        <strain evidence="2 3">A-8890</strain>
    </source>
</reference>
<dbReference type="PANTHER" id="PTHR33627:SF1">
    <property type="entry name" value="TRANSPOSASE"/>
    <property type="match status" value="1"/>
</dbReference>
<protein>
    <submittedName>
        <fullName evidence="2">Transposase</fullName>
    </submittedName>
</protein>
<dbReference type="InterPro" id="IPR038721">
    <property type="entry name" value="IS701-like_DDE_dom"/>
</dbReference>
<proteinExistence type="predicted"/>
<dbReference type="PANTHER" id="PTHR33627">
    <property type="entry name" value="TRANSPOSASE"/>
    <property type="match status" value="1"/>
</dbReference>
<name>A0ABM7F0S7_9ACTN</name>
<keyword evidence="3" id="KW-1185">Reference proteome</keyword>
<evidence type="ECO:0000313" key="2">
    <source>
        <dbReference type="EMBL" id="BBC29184.1"/>
    </source>
</evidence>
<evidence type="ECO:0000313" key="3">
    <source>
        <dbReference type="Proteomes" id="UP001321542"/>
    </source>
</evidence>
<feature type="domain" description="Transposase IS701-like DDE" evidence="1">
    <location>
        <begin position="4"/>
        <end position="104"/>
    </location>
</feature>
<dbReference type="Pfam" id="PF13546">
    <property type="entry name" value="DDE_5"/>
    <property type="match status" value="1"/>
</dbReference>
<evidence type="ECO:0000259" key="1">
    <source>
        <dbReference type="Pfam" id="PF13546"/>
    </source>
</evidence>
<gene>
    <name evidence="2" type="ORF">SGFS_004750</name>
</gene>
<dbReference type="InterPro" id="IPR039365">
    <property type="entry name" value="IS701-like"/>
</dbReference>
<organism evidence="2 3">
    <name type="scientific">Streptomyces graminofaciens</name>
    <dbReference type="NCBI Taxonomy" id="68212"/>
    <lineage>
        <taxon>Bacteria</taxon>
        <taxon>Bacillati</taxon>
        <taxon>Actinomycetota</taxon>
        <taxon>Actinomycetes</taxon>
        <taxon>Kitasatosporales</taxon>
        <taxon>Streptomycetaceae</taxon>
        <taxon>Streptomyces</taxon>
    </lineage>
</organism>
<accession>A0ABM7F0S7</accession>
<sequence>MPSVLIIDDTGFLKDGDSSACVSRQYTGTAGNVTNCQAGVSLHLASDRASAAVDWRLFLPENWDPASPKADPDKVARRKPCGVPVEVGHVEKWQLALDMIDETRS</sequence>